<dbReference type="GO" id="GO:0006351">
    <property type="term" value="P:DNA-templated transcription"/>
    <property type="evidence" value="ECO:0007669"/>
    <property type="project" value="InterPro"/>
</dbReference>
<organism evidence="5 6">
    <name type="scientific">Streblomastix strix</name>
    <dbReference type="NCBI Taxonomy" id="222440"/>
    <lineage>
        <taxon>Eukaryota</taxon>
        <taxon>Metamonada</taxon>
        <taxon>Preaxostyla</taxon>
        <taxon>Oxymonadida</taxon>
        <taxon>Streblomastigidae</taxon>
        <taxon>Streblomastix</taxon>
    </lineage>
</organism>
<dbReference type="AlphaFoldDB" id="A0A5J4PNX4"/>
<gene>
    <name evidence="5" type="ORF">EZS28_056334</name>
</gene>
<dbReference type="InterPro" id="IPR015700">
    <property type="entry name" value="RPC1"/>
</dbReference>
<evidence type="ECO:0000256" key="3">
    <source>
        <dbReference type="ARBA" id="ARBA00022833"/>
    </source>
</evidence>
<keyword evidence="2" id="KW-0479">Metal-binding</keyword>
<keyword evidence="5" id="KW-0240">DNA-directed RNA polymerase</keyword>
<sequence>MGGREGLVDTAVKTAETGYMQRRLMKALEDLSVMYDGSVRGSTGSIVQLCYGQDGFDPMTIDRSDKPVDFDRLWMNVVCDREKIDEEIKERERI</sequence>
<dbReference type="InterPro" id="IPR007081">
    <property type="entry name" value="RNA_pol_Rpb1_5"/>
</dbReference>
<proteinExistence type="predicted"/>
<name>A0A5J4PNX4_9EUKA</name>
<comment type="caution">
    <text evidence="5">The sequence shown here is derived from an EMBL/GenBank/DDBJ whole genome shotgun (WGS) entry which is preliminary data.</text>
</comment>
<evidence type="ECO:0000256" key="1">
    <source>
        <dbReference type="ARBA" id="ARBA00012418"/>
    </source>
</evidence>
<dbReference type="Gene3D" id="6.10.250.2940">
    <property type="match status" value="1"/>
</dbReference>
<dbReference type="PANTHER" id="PTHR48446:SF1">
    <property type="entry name" value="DNA-DIRECTED RNA POLYMERASE SUBUNIT BETA' N-TERMINAL SECTION"/>
    <property type="match status" value="1"/>
</dbReference>
<keyword evidence="3" id="KW-0862">Zinc</keyword>
<dbReference type="Pfam" id="PF04998">
    <property type="entry name" value="RNA_pol_Rpb1_5"/>
    <property type="match status" value="1"/>
</dbReference>
<dbReference type="EC" id="2.7.7.6" evidence="1"/>
<dbReference type="Gene3D" id="6.20.50.80">
    <property type="match status" value="1"/>
</dbReference>
<feature type="non-terminal residue" evidence="5">
    <location>
        <position position="94"/>
    </location>
</feature>
<evidence type="ECO:0000256" key="2">
    <source>
        <dbReference type="ARBA" id="ARBA00022723"/>
    </source>
</evidence>
<dbReference type="Proteomes" id="UP000324800">
    <property type="component" value="Unassembled WGS sequence"/>
</dbReference>
<feature type="domain" description="RNA polymerase Rpb1" evidence="4">
    <location>
        <begin position="1"/>
        <end position="55"/>
    </location>
</feature>
<dbReference type="SUPFAM" id="SSF64484">
    <property type="entry name" value="beta and beta-prime subunits of DNA dependent RNA-polymerase"/>
    <property type="match status" value="1"/>
</dbReference>
<dbReference type="GO" id="GO:0003677">
    <property type="term" value="F:DNA binding"/>
    <property type="evidence" value="ECO:0007669"/>
    <property type="project" value="InterPro"/>
</dbReference>
<evidence type="ECO:0000313" key="5">
    <source>
        <dbReference type="EMBL" id="KAA6310294.1"/>
    </source>
</evidence>
<dbReference type="EMBL" id="SNRW01049835">
    <property type="protein sequence ID" value="KAA6310294.1"/>
    <property type="molecule type" value="Genomic_DNA"/>
</dbReference>
<evidence type="ECO:0000259" key="4">
    <source>
        <dbReference type="Pfam" id="PF04998"/>
    </source>
</evidence>
<dbReference type="PANTHER" id="PTHR48446">
    <property type="entry name" value="DNA-DIRECTED RNA POLYMERASE SUBUNIT BETA' N-TERMINAL SECTION"/>
    <property type="match status" value="1"/>
</dbReference>
<accession>A0A5J4PNX4</accession>
<evidence type="ECO:0000313" key="6">
    <source>
        <dbReference type="Proteomes" id="UP000324800"/>
    </source>
</evidence>
<dbReference type="GO" id="GO:0046872">
    <property type="term" value="F:metal ion binding"/>
    <property type="evidence" value="ECO:0007669"/>
    <property type="project" value="UniProtKB-KW"/>
</dbReference>
<reference evidence="5 6" key="1">
    <citation type="submission" date="2019-03" db="EMBL/GenBank/DDBJ databases">
        <title>Single cell metagenomics reveals metabolic interactions within the superorganism composed of flagellate Streblomastix strix and complex community of Bacteroidetes bacteria on its surface.</title>
        <authorList>
            <person name="Treitli S.C."/>
            <person name="Kolisko M."/>
            <person name="Husnik F."/>
            <person name="Keeling P."/>
            <person name="Hampl V."/>
        </authorList>
    </citation>
    <scope>NUCLEOTIDE SEQUENCE [LARGE SCALE GENOMIC DNA]</scope>
    <source>
        <strain evidence="5">ST1C</strain>
    </source>
</reference>
<dbReference type="OrthoDB" id="270392at2759"/>
<protein>
    <recommendedName>
        <fullName evidence="1">DNA-directed RNA polymerase</fullName>
        <ecNumber evidence="1">2.7.7.6</ecNumber>
    </recommendedName>
</protein>
<keyword evidence="5" id="KW-0804">Transcription</keyword>
<dbReference type="GO" id="GO:0000428">
    <property type="term" value="C:DNA-directed RNA polymerase complex"/>
    <property type="evidence" value="ECO:0007669"/>
    <property type="project" value="UniProtKB-KW"/>
</dbReference>
<dbReference type="GO" id="GO:0003899">
    <property type="term" value="F:DNA-directed RNA polymerase activity"/>
    <property type="evidence" value="ECO:0007669"/>
    <property type="project" value="UniProtKB-EC"/>
</dbReference>